<dbReference type="InterPro" id="IPR005064">
    <property type="entry name" value="BUG"/>
</dbReference>
<evidence type="ECO:0000313" key="5">
    <source>
        <dbReference type="Proteomes" id="UP000185494"/>
    </source>
</evidence>
<dbReference type="InterPro" id="IPR042100">
    <property type="entry name" value="Bug_dom1"/>
</dbReference>
<dbReference type="STRING" id="257708.RGI145_00590"/>
<evidence type="ECO:0000256" key="1">
    <source>
        <dbReference type="ARBA" id="ARBA00006987"/>
    </source>
</evidence>
<dbReference type="Proteomes" id="UP001258945">
    <property type="component" value="Unassembled WGS sequence"/>
</dbReference>
<dbReference type="eggNOG" id="COG3181">
    <property type="taxonomic scope" value="Bacteria"/>
</dbReference>
<reference evidence="3 5" key="1">
    <citation type="submission" date="2016-05" db="EMBL/GenBank/DDBJ databases">
        <title>Complete Genome and Methylome Analysis of Psychrotrophic Bacterial Isolates from Antarctic Lake Untersee.</title>
        <authorList>
            <person name="Fomenkov A."/>
            <person name="Akimov V.N."/>
            <person name="Vasilyeva L.V."/>
            <person name="Andersen D."/>
            <person name="Vincze T."/>
            <person name="Roberts R.J."/>
        </authorList>
    </citation>
    <scope>NUCLEOTIDE SEQUENCE [LARGE SCALE GENOMIC DNA]</scope>
    <source>
        <strain evidence="3 5">U14-5</strain>
    </source>
</reference>
<protein>
    <submittedName>
        <fullName evidence="3 4">Tricarboxylate transporter</fullName>
    </submittedName>
</protein>
<keyword evidence="6" id="KW-1185">Reference proteome</keyword>
<dbReference type="PANTHER" id="PTHR42928:SF1">
    <property type="entry name" value="BLR4371 PROTEIN"/>
    <property type="match status" value="1"/>
</dbReference>
<keyword evidence="2" id="KW-0732">Signal</keyword>
<accession>A0A1L7AAL8</accession>
<dbReference type="PIRSF" id="PIRSF017082">
    <property type="entry name" value="YflP"/>
    <property type="match status" value="1"/>
</dbReference>
<comment type="similarity">
    <text evidence="1">Belongs to the UPF0065 (bug) family.</text>
</comment>
<evidence type="ECO:0000256" key="2">
    <source>
        <dbReference type="SAM" id="SignalP"/>
    </source>
</evidence>
<dbReference type="Gene3D" id="3.40.190.10">
    <property type="entry name" value="Periplasmic binding protein-like II"/>
    <property type="match status" value="1"/>
</dbReference>
<dbReference type="Pfam" id="PF03401">
    <property type="entry name" value="TctC"/>
    <property type="match status" value="1"/>
</dbReference>
<sequence length="336" mass="36578">MRVLPTLTLAFSLGAASLAATAPRPALAAWEPNRPVEFIVTSGAGGGTDLFARTIQAAIQKHELLNVPVVVTNKGGGSGAEGFVYGRGSQGDPLKVIFGTNNEWLLPYVARVAWKPEQLVPVAAMAFDEFMLWVKADAPYKTAADYIAAAREKPGAMKMGGSQTKDTDQILTLKIQKATGVRFTYIPFRGGGEAGVQLAGGHVDSNVNNPSESVGGWRGDQVRPVCVFRKTPLSVTEKVTATQSWADIPTCASQGIAVDEYRMPRTVFLPPDVPKEAQEFWTNVMRKVTETPEWKDYITRTVQSAVFLTPDQMKPLMEEEQKSGKEMFAAEKWLVN</sequence>
<dbReference type="Proteomes" id="UP000185494">
    <property type="component" value="Chromosome 1"/>
</dbReference>
<dbReference type="CDD" id="cd07012">
    <property type="entry name" value="PBP2_Bug_TTT"/>
    <property type="match status" value="1"/>
</dbReference>
<evidence type="ECO:0000313" key="6">
    <source>
        <dbReference type="Proteomes" id="UP001258945"/>
    </source>
</evidence>
<evidence type="ECO:0000313" key="4">
    <source>
        <dbReference type="EMBL" id="MDT8331683.1"/>
    </source>
</evidence>
<organism evidence="3 5">
    <name type="scientific">Roseomonas gilardii</name>
    <dbReference type="NCBI Taxonomy" id="257708"/>
    <lineage>
        <taxon>Bacteria</taxon>
        <taxon>Pseudomonadati</taxon>
        <taxon>Pseudomonadota</taxon>
        <taxon>Alphaproteobacteria</taxon>
        <taxon>Acetobacterales</taxon>
        <taxon>Roseomonadaceae</taxon>
        <taxon>Roseomonas</taxon>
    </lineage>
</organism>
<reference evidence="4 6" key="2">
    <citation type="journal article" date="2019" name="Microb. Pathog.">
        <title>Comparison of VITEK 2, MALDI-TOF MS, 16S rRNA gene sequencing, and whole-genome sequencing for identification of Roseomonas mucosa.</title>
        <authorList>
            <person name="Rudolph W.W."/>
            <person name="Gunzer F."/>
            <person name="Trauth M."/>
            <person name="Bunk B."/>
            <person name="Bigge R."/>
            <person name="Schrottner P."/>
        </authorList>
    </citation>
    <scope>NUCLEOTIDE SEQUENCE [LARGE SCALE GENOMIC DNA]</scope>
    <source>
        <strain evidence="4 6">DSM 103800</strain>
    </source>
</reference>
<dbReference type="AlphaFoldDB" id="A0A1L7AAL8"/>
<proteinExistence type="inferred from homology"/>
<name>A0A1L7AAL8_9PROT</name>
<dbReference type="EMBL" id="JAVVDO010000017">
    <property type="protein sequence ID" value="MDT8331683.1"/>
    <property type="molecule type" value="Genomic_DNA"/>
</dbReference>
<dbReference type="Gene3D" id="3.40.190.150">
    <property type="entry name" value="Bordetella uptake gene, domain 1"/>
    <property type="match status" value="1"/>
</dbReference>
<dbReference type="KEGG" id="rgi:RGI145_00590"/>
<evidence type="ECO:0000313" key="3">
    <source>
        <dbReference type="EMBL" id="APT55842.1"/>
    </source>
</evidence>
<dbReference type="PANTHER" id="PTHR42928">
    <property type="entry name" value="TRICARBOXYLATE-BINDING PROTEIN"/>
    <property type="match status" value="1"/>
</dbReference>
<feature type="chain" id="PRO_5013244953" evidence="2">
    <location>
        <begin position="29"/>
        <end position="336"/>
    </location>
</feature>
<dbReference type="EMBL" id="CP015583">
    <property type="protein sequence ID" value="APT55842.1"/>
    <property type="molecule type" value="Genomic_DNA"/>
</dbReference>
<reference evidence="4" key="3">
    <citation type="submission" date="2023-09" db="EMBL/GenBank/DDBJ databases">
        <authorList>
            <person name="Schober I."/>
            <person name="Bunk B."/>
        </authorList>
    </citation>
    <scope>NUCLEOTIDE SEQUENCE</scope>
    <source>
        <strain evidence="4">DSM 103800</strain>
    </source>
</reference>
<feature type="signal peptide" evidence="2">
    <location>
        <begin position="1"/>
        <end position="28"/>
    </location>
</feature>
<dbReference type="RefSeq" id="WP_075796812.1">
    <property type="nucleotide sequence ID" value="NZ_CP015583.1"/>
</dbReference>
<gene>
    <name evidence="3" type="ORF">RGI145_00590</name>
    <name evidence="4" type="ORF">RQ831_11510</name>
</gene>